<evidence type="ECO:0000256" key="3">
    <source>
        <dbReference type="ARBA" id="ARBA00008346"/>
    </source>
</evidence>
<evidence type="ECO:0000256" key="9">
    <source>
        <dbReference type="ARBA" id="ARBA00048995"/>
    </source>
</evidence>
<dbReference type="PANTHER" id="PTHR30523">
    <property type="entry name" value="PHOSPHOENOLPYRUVATE CARBOXYLASE"/>
    <property type="match status" value="1"/>
</dbReference>
<evidence type="ECO:0000256" key="10">
    <source>
        <dbReference type="HAMAP-Rule" id="MF_00595"/>
    </source>
</evidence>
<evidence type="ECO:0000256" key="12">
    <source>
        <dbReference type="PROSITE-ProRule" id="PRU10112"/>
    </source>
</evidence>
<dbReference type="EMBL" id="CP048711">
    <property type="protein sequence ID" value="QIB64243.1"/>
    <property type="molecule type" value="Genomic_DNA"/>
</dbReference>
<dbReference type="EC" id="4.1.1.31" evidence="4 10"/>
<dbReference type="InterPro" id="IPR018129">
    <property type="entry name" value="PEP_COase_Lys_AS"/>
</dbReference>
<dbReference type="InterPro" id="IPR021135">
    <property type="entry name" value="PEP_COase"/>
</dbReference>
<dbReference type="PROSITE" id="PS00393">
    <property type="entry name" value="PEPCASE_2"/>
    <property type="match status" value="1"/>
</dbReference>
<dbReference type="GO" id="GO:0015977">
    <property type="term" value="P:carbon fixation"/>
    <property type="evidence" value="ECO:0007669"/>
    <property type="project" value="UniProtKB-UniRule"/>
</dbReference>
<dbReference type="Proteomes" id="UP000477680">
    <property type="component" value="Chromosome"/>
</dbReference>
<keyword evidence="8 10" id="KW-0120">Carbon dioxide fixation</keyword>
<feature type="active site" evidence="10 11">
    <location>
        <position position="172"/>
    </location>
</feature>
<evidence type="ECO:0000256" key="2">
    <source>
        <dbReference type="ARBA" id="ARBA00003670"/>
    </source>
</evidence>
<evidence type="ECO:0000256" key="7">
    <source>
        <dbReference type="ARBA" id="ARBA00023239"/>
    </source>
</evidence>
<keyword evidence="6 10" id="KW-0460">Magnesium</keyword>
<proteinExistence type="inferred from homology"/>
<dbReference type="GO" id="GO:0006107">
    <property type="term" value="P:oxaloacetate metabolic process"/>
    <property type="evidence" value="ECO:0007669"/>
    <property type="project" value="UniProtKB-UniRule"/>
</dbReference>
<comment type="catalytic activity">
    <reaction evidence="9 10">
        <text>oxaloacetate + phosphate = phosphoenolpyruvate + hydrogencarbonate</text>
        <dbReference type="Rhea" id="RHEA:28370"/>
        <dbReference type="ChEBI" id="CHEBI:16452"/>
        <dbReference type="ChEBI" id="CHEBI:17544"/>
        <dbReference type="ChEBI" id="CHEBI:43474"/>
        <dbReference type="ChEBI" id="CHEBI:58702"/>
        <dbReference type="EC" id="4.1.1.31"/>
    </reaction>
</comment>
<comment type="function">
    <text evidence="2 10">Forms oxaloacetate, a four-carbon dicarboxylic acid source for the tricarboxylic acid cycle.</text>
</comment>
<comment type="similarity">
    <text evidence="3 10">Belongs to the PEPCase type 1 family.</text>
</comment>
<evidence type="ECO:0000256" key="4">
    <source>
        <dbReference type="ARBA" id="ARBA00012305"/>
    </source>
</evidence>
<evidence type="ECO:0000313" key="13">
    <source>
        <dbReference type="EMBL" id="QIB64243.1"/>
    </source>
</evidence>
<organism evidence="13 14">
    <name type="scientific">Kineobactrum salinum</name>
    <dbReference type="NCBI Taxonomy" id="2708301"/>
    <lineage>
        <taxon>Bacteria</taxon>
        <taxon>Pseudomonadati</taxon>
        <taxon>Pseudomonadota</taxon>
        <taxon>Gammaproteobacteria</taxon>
        <taxon>Cellvibrionales</taxon>
        <taxon>Halieaceae</taxon>
        <taxon>Kineobactrum</taxon>
    </lineage>
</organism>
<dbReference type="Pfam" id="PF00311">
    <property type="entry name" value="PEPcase"/>
    <property type="match status" value="1"/>
</dbReference>
<dbReference type="GO" id="GO:0005829">
    <property type="term" value="C:cytosol"/>
    <property type="evidence" value="ECO:0007669"/>
    <property type="project" value="TreeGrafter"/>
</dbReference>
<evidence type="ECO:0000256" key="1">
    <source>
        <dbReference type="ARBA" id="ARBA00001946"/>
    </source>
</evidence>
<evidence type="ECO:0000256" key="6">
    <source>
        <dbReference type="ARBA" id="ARBA00022842"/>
    </source>
</evidence>
<keyword evidence="7 10" id="KW-0456">Lyase</keyword>
<dbReference type="GO" id="GO:0000287">
    <property type="term" value="F:magnesium ion binding"/>
    <property type="evidence" value="ECO:0007669"/>
    <property type="project" value="UniProtKB-UniRule"/>
</dbReference>
<evidence type="ECO:0000256" key="8">
    <source>
        <dbReference type="ARBA" id="ARBA00023300"/>
    </source>
</evidence>
<dbReference type="HAMAP" id="MF_00595">
    <property type="entry name" value="PEPcase_type1"/>
    <property type="match status" value="1"/>
</dbReference>
<dbReference type="NCBIfam" id="NF000584">
    <property type="entry name" value="PRK00009.1"/>
    <property type="match status" value="1"/>
</dbReference>
<dbReference type="InterPro" id="IPR033129">
    <property type="entry name" value="PEPCASE_His_AS"/>
</dbReference>
<dbReference type="AlphaFoldDB" id="A0A6C0TXI9"/>
<dbReference type="SUPFAM" id="SSF51621">
    <property type="entry name" value="Phosphoenolpyruvate/pyruvate domain"/>
    <property type="match status" value="1"/>
</dbReference>
<reference evidence="13 14" key="1">
    <citation type="submission" date="2020-02" db="EMBL/GenBank/DDBJ databases">
        <title>Genome sequencing for Kineobactrum sp. M2.</title>
        <authorList>
            <person name="Park S.-J."/>
        </authorList>
    </citation>
    <scope>NUCLEOTIDE SEQUENCE [LARGE SCALE GENOMIC DNA]</scope>
    <source>
        <strain evidence="13 14">M2</strain>
    </source>
</reference>
<dbReference type="Gene3D" id="1.20.1440.90">
    <property type="entry name" value="Phosphoenolpyruvate/pyruvate domain"/>
    <property type="match status" value="1"/>
</dbReference>
<protein>
    <recommendedName>
        <fullName evidence="5 10">Phosphoenolpyruvate carboxylase</fullName>
        <shortName evidence="10">PEPC</shortName>
        <shortName evidence="10">PEPCase</shortName>
        <ecNumber evidence="4 10">4.1.1.31</ecNumber>
    </recommendedName>
</protein>
<feature type="active site" evidence="10 12">
    <location>
        <position position="576"/>
    </location>
</feature>
<keyword evidence="14" id="KW-1185">Reference proteome</keyword>
<comment type="subunit">
    <text evidence="10">Homotetramer.</text>
</comment>
<dbReference type="InterPro" id="IPR015813">
    <property type="entry name" value="Pyrv/PenolPyrv_kinase-like_dom"/>
</dbReference>
<dbReference type="InterPro" id="IPR022805">
    <property type="entry name" value="PEP_COase_bac/pln-type"/>
</dbReference>
<dbReference type="KEGG" id="kim:G3T16_01290"/>
<dbReference type="PANTHER" id="PTHR30523:SF6">
    <property type="entry name" value="PHOSPHOENOLPYRUVATE CARBOXYLASE"/>
    <property type="match status" value="1"/>
</dbReference>
<evidence type="ECO:0000313" key="14">
    <source>
        <dbReference type="Proteomes" id="UP000477680"/>
    </source>
</evidence>
<dbReference type="PROSITE" id="PS00781">
    <property type="entry name" value="PEPCASE_1"/>
    <property type="match status" value="1"/>
</dbReference>
<evidence type="ECO:0000256" key="11">
    <source>
        <dbReference type="PROSITE-ProRule" id="PRU10111"/>
    </source>
</evidence>
<gene>
    <name evidence="10 13" type="primary">ppc</name>
    <name evidence="13" type="ORF">G3T16_01290</name>
</gene>
<comment type="cofactor">
    <cofactor evidence="1 10">
        <name>Mg(2+)</name>
        <dbReference type="ChEBI" id="CHEBI:18420"/>
    </cofactor>
</comment>
<name>A0A6C0TXI9_9GAMM</name>
<accession>A0A6C0TXI9</accession>
<dbReference type="PRINTS" id="PR00150">
    <property type="entry name" value="PEPCARBXLASE"/>
</dbReference>
<dbReference type="GO" id="GO:0008964">
    <property type="term" value="F:phosphoenolpyruvate carboxylase activity"/>
    <property type="evidence" value="ECO:0007669"/>
    <property type="project" value="UniProtKB-UniRule"/>
</dbReference>
<keyword evidence="13" id="KW-0670">Pyruvate</keyword>
<evidence type="ECO:0000256" key="5">
    <source>
        <dbReference type="ARBA" id="ARBA00022419"/>
    </source>
</evidence>
<sequence>MTTSGAIPAGSVTCSPAWASGSVDTVNGEEREVYSQLRSNVSFLGRLLGETIAAADGEAFLELVEKIRRLSKSARAGSDSASDGSAHDELLEVLRTLDSVQLVPVARAFSQFLNLANIADQHNTVSRQMDPLFSASRNLLGNLNDLLREGVSREAVVASVNALSIELVLTAHPTEIMRRTLIHKHTEIGRCLSQLELQGLTEREQEQLQSRLRELIAQIWYGDDFRSERPSPVDEAKWGFAVVEDSLWRAVPEFLRRLDTALFETCGERLPLDAAPVRFASWMGSDRDGNPNVTATVTAEVLWLSRWQATQLYLQDVNRLVEELSMTVCNDQLRAVAGSSHEPYRAVLRTLREQLRGDLQLIEEVLDSGAPPERALLQEADLWDTLQLCYQSMRDCGMQEIADGALLDLLRRVRCFGVHLVRHDVRQDSARHTAALAELTTYLGLGDYAGWDEATRCAFLSRELSGRRPLIPPRWEPSAEVAEVLATFAVIARQPRDALGAYVISMARQASDVLAVHLLLREAGCPFELPVAPLFETLDDLSRAREVLASLLADPWFRGRIGGRMMVMIGYSDSAKDAGVLAASWAQYRAQEELLAVCQQHDVKLTLFHGRGGTIGRGGAPAQAALLSQPPRSLEQGLRVTEQGEMIRAKLGWTSLAVKTLALYTSAICRANLLTPPAPQTAWRELMETLSQESCAAYRQIIREEPDFIEYFRHATPEQELAGLPLGSRPARRRNGGGIESLRAIPWIFAWSQNRLMLPAWLGAGGALRGALERGDAALLREMAAAWPFFATRLSMLEMVYAKADVGLSAHYDECLVPPPLQHLGVTLRSQLQQDVDTVLEISGSETLLADSPWIRESIQLRNIYTDPLNVLQAELLQRQRAQPQPLLEQAIMVTIAGIAAGMRNTG</sequence>
<dbReference type="GO" id="GO:0006099">
    <property type="term" value="P:tricarboxylic acid cycle"/>
    <property type="evidence" value="ECO:0007669"/>
    <property type="project" value="InterPro"/>
</dbReference>